<dbReference type="PANTHER" id="PTHR30193">
    <property type="entry name" value="ABC TRANSPORTER PERMEASE PROTEIN"/>
    <property type="match status" value="1"/>
</dbReference>
<keyword evidence="2 7" id="KW-0813">Transport</keyword>
<dbReference type="Gene3D" id="1.10.3720.10">
    <property type="entry name" value="MetI-like"/>
    <property type="match status" value="1"/>
</dbReference>
<name>A0A920CP64_9BACL</name>
<evidence type="ECO:0000256" key="1">
    <source>
        <dbReference type="ARBA" id="ARBA00004651"/>
    </source>
</evidence>
<evidence type="ECO:0000256" key="7">
    <source>
        <dbReference type="RuleBase" id="RU363032"/>
    </source>
</evidence>
<evidence type="ECO:0000313" key="10">
    <source>
        <dbReference type="Proteomes" id="UP000682811"/>
    </source>
</evidence>
<feature type="transmembrane region" description="Helical" evidence="7">
    <location>
        <begin position="268"/>
        <end position="289"/>
    </location>
</feature>
<gene>
    <name evidence="9" type="primary">yurN_2</name>
    <name evidence="9" type="ORF">J34TS1_08100</name>
</gene>
<comment type="subcellular location">
    <subcellularLocation>
        <location evidence="1 7">Cell membrane</location>
        <topology evidence="1 7">Multi-pass membrane protein</topology>
    </subcellularLocation>
</comment>
<protein>
    <submittedName>
        <fullName evidence="9">ABC transporter permease</fullName>
    </submittedName>
</protein>
<dbReference type="InterPro" id="IPR051393">
    <property type="entry name" value="ABC_transporter_permease"/>
</dbReference>
<dbReference type="InterPro" id="IPR000515">
    <property type="entry name" value="MetI-like"/>
</dbReference>
<dbReference type="GO" id="GO:0055085">
    <property type="term" value="P:transmembrane transport"/>
    <property type="evidence" value="ECO:0007669"/>
    <property type="project" value="InterPro"/>
</dbReference>
<keyword evidence="5 7" id="KW-1133">Transmembrane helix</keyword>
<comment type="caution">
    <text evidence="9">The sequence shown here is derived from an EMBL/GenBank/DDBJ whole genome shotgun (WGS) entry which is preliminary data.</text>
</comment>
<evidence type="ECO:0000313" key="9">
    <source>
        <dbReference type="EMBL" id="GIO46045.1"/>
    </source>
</evidence>
<keyword evidence="4 7" id="KW-0812">Transmembrane</keyword>
<evidence type="ECO:0000256" key="4">
    <source>
        <dbReference type="ARBA" id="ARBA00022692"/>
    </source>
</evidence>
<dbReference type="SUPFAM" id="SSF161098">
    <property type="entry name" value="MetI-like"/>
    <property type="match status" value="1"/>
</dbReference>
<feature type="domain" description="ABC transmembrane type-1" evidence="8">
    <location>
        <begin position="75"/>
        <end position="289"/>
    </location>
</feature>
<sequence length="301" mass="34379">MRMRFKITKRGLFITIMLAWPLIHYLVFGLYLQIQTLLYSFKNWNPYTGRQTWVGFDNYISAFKSMATDGVWISAIRNSLLFIPVNMLSIVLSLIVALVLYRKIPFSRFYRIVYFFPSIISIVVITMVFSFALNPTQGIVNGLLNLLSLDSWKRVWLGDTQTALASVFVFCIWAGIGYNNVIITGALQRIPTDYFEVGKLDGIHFWKELYYIVLPISWPTISTLIILGTSGAFTIFLQPMLLTNGGPFNSSTTVALEMYRLVVEKNSYGMAAAYGMIFAVIGFVVVWSIKWLTERMDTAEF</sequence>
<feature type="transmembrane region" description="Helical" evidence="7">
    <location>
        <begin position="12"/>
        <end position="34"/>
    </location>
</feature>
<dbReference type="Proteomes" id="UP000682811">
    <property type="component" value="Unassembled WGS sequence"/>
</dbReference>
<reference evidence="9 10" key="1">
    <citation type="submission" date="2021-03" db="EMBL/GenBank/DDBJ databases">
        <title>Antimicrobial resistance genes in bacteria isolated from Japanese honey, and their potential for conferring macrolide and lincosamide resistance in the American foulbrood pathogen Paenibacillus larvae.</title>
        <authorList>
            <person name="Okamoto M."/>
            <person name="Kumagai M."/>
            <person name="Kanamori H."/>
            <person name="Takamatsu D."/>
        </authorList>
    </citation>
    <scope>NUCLEOTIDE SEQUENCE [LARGE SCALE GENOMIC DNA]</scope>
    <source>
        <strain evidence="9 10">J34TS1</strain>
    </source>
</reference>
<keyword evidence="6 7" id="KW-0472">Membrane</keyword>
<organism evidence="9 10">
    <name type="scientific">Paenibacillus azoreducens</name>
    <dbReference type="NCBI Taxonomy" id="116718"/>
    <lineage>
        <taxon>Bacteria</taxon>
        <taxon>Bacillati</taxon>
        <taxon>Bacillota</taxon>
        <taxon>Bacilli</taxon>
        <taxon>Bacillales</taxon>
        <taxon>Paenibacillaceae</taxon>
        <taxon>Paenibacillus</taxon>
    </lineage>
</organism>
<dbReference type="CDD" id="cd06261">
    <property type="entry name" value="TM_PBP2"/>
    <property type="match status" value="1"/>
</dbReference>
<accession>A0A920CP64</accession>
<evidence type="ECO:0000256" key="2">
    <source>
        <dbReference type="ARBA" id="ARBA00022448"/>
    </source>
</evidence>
<evidence type="ECO:0000256" key="5">
    <source>
        <dbReference type="ARBA" id="ARBA00022989"/>
    </source>
</evidence>
<feature type="transmembrane region" description="Helical" evidence="7">
    <location>
        <begin position="81"/>
        <end position="101"/>
    </location>
</feature>
<dbReference type="InterPro" id="IPR035906">
    <property type="entry name" value="MetI-like_sf"/>
</dbReference>
<dbReference type="Pfam" id="PF00528">
    <property type="entry name" value="BPD_transp_1"/>
    <property type="match status" value="1"/>
</dbReference>
<dbReference type="EMBL" id="BORT01000002">
    <property type="protein sequence ID" value="GIO46045.1"/>
    <property type="molecule type" value="Genomic_DNA"/>
</dbReference>
<dbReference type="PANTHER" id="PTHR30193:SF41">
    <property type="entry name" value="DIACETYLCHITOBIOSE UPTAKE SYSTEM PERMEASE PROTEIN NGCF"/>
    <property type="match status" value="1"/>
</dbReference>
<evidence type="ECO:0000259" key="8">
    <source>
        <dbReference type="PROSITE" id="PS50928"/>
    </source>
</evidence>
<evidence type="ECO:0000256" key="3">
    <source>
        <dbReference type="ARBA" id="ARBA00022475"/>
    </source>
</evidence>
<keyword evidence="3" id="KW-1003">Cell membrane</keyword>
<keyword evidence="10" id="KW-1185">Reference proteome</keyword>
<dbReference type="AlphaFoldDB" id="A0A920CP64"/>
<comment type="similarity">
    <text evidence="7">Belongs to the binding-protein-dependent transport system permease family.</text>
</comment>
<dbReference type="PROSITE" id="PS50928">
    <property type="entry name" value="ABC_TM1"/>
    <property type="match status" value="1"/>
</dbReference>
<feature type="transmembrane region" description="Helical" evidence="7">
    <location>
        <begin position="163"/>
        <end position="188"/>
    </location>
</feature>
<dbReference type="GO" id="GO:0005886">
    <property type="term" value="C:plasma membrane"/>
    <property type="evidence" value="ECO:0007669"/>
    <property type="project" value="UniProtKB-SubCell"/>
</dbReference>
<proteinExistence type="inferred from homology"/>
<feature type="transmembrane region" description="Helical" evidence="7">
    <location>
        <begin position="113"/>
        <end position="133"/>
    </location>
</feature>
<feature type="transmembrane region" description="Helical" evidence="7">
    <location>
        <begin position="209"/>
        <end position="237"/>
    </location>
</feature>
<evidence type="ECO:0000256" key="6">
    <source>
        <dbReference type="ARBA" id="ARBA00023136"/>
    </source>
</evidence>